<sequence>MSNYFAKDYLNYWDDAVKKSIDGLPIAGDAVQQLYLKKAGIKKTHRILDVGCGSGRNYQVLADFSSQVFGIDVSYDYLNKAKHSPYVALIKAGLEDTKFPADYFDFLFVWAVFDLVEQTAALIEANRVLNIGGKILLTAKNVNYSMDDRPALVAERNAKLKKFPHRFTDANKLCAVLGDLGFEVIDLIKFPRRGDLGKNSCDASSTSFYEFILIAQKISIPAKGSVPDISQEFSNTALQMSSDNHFTDVLSFFESTCFKDEL</sequence>
<dbReference type="Pfam" id="PF08241">
    <property type="entry name" value="Methyltransf_11"/>
    <property type="match status" value="1"/>
</dbReference>
<dbReference type="SUPFAM" id="SSF53335">
    <property type="entry name" value="S-adenosyl-L-methionine-dependent methyltransferases"/>
    <property type="match status" value="1"/>
</dbReference>
<proteinExistence type="predicted"/>
<protein>
    <recommendedName>
        <fullName evidence="1">Methyltransferase type 11 domain-containing protein</fullName>
    </recommendedName>
</protein>
<name>A0ABN1LKI1_9ALTE</name>
<organism evidence="2 3">
    <name type="scientific">Aliiglaciecola litoralis</name>
    <dbReference type="NCBI Taxonomy" id="582857"/>
    <lineage>
        <taxon>Bacteria</taxon>
        <taxon>Pseudomonadati</taxon>
        <taxon>Pseudomonadota</taxon>
        <taxon>Gammaproteobacteria</taxon>
        <taxon>Alteromonadales</taxon>
        <taxon>Alteromonadaceae</taxon>
        <taxon>Aliiglaciecola</taxon>
    </lineage>
</organism>
<accession>A0ABN1LKI1</accession>
<keyword evidence="3" id="KW-1185">Reference proteome</keyword>
<reference evidence="2 3" key="1">
    <citation type="journal article" date="2019" name="Int. J. Syst. Evol. Microbiol.">
        <title>The Global Catalogue of Microorganisms (GCM) 10K type strain sequencing project: providing services to taxonomists for standard genome sequencing and annotation.</title>
        <authorList>
            <consortium name="The Broad Institute Genomics Platform"/>
            <consortium name="The Broad Institute Genome Sequencing Center for Infectious Disease"/>
            <person name="Wu L."/>
            <person name="Ma J."/>
        </authorList>
    </citation>
    <scope>NUCLEOTIDE SEQUENCE [LARGE SCALE GENOMIC DNA]</scope>
    <source>
        <strain evidence="2 3">JCM 15896</strain>
    </source>
</reference>
<dbReference type="Proteomes" id="UP001500359">
    <property type="component" value="Unassembled WGS sequence"/>
</dbReference>
<evidence type="ECO:0000313" key="2">
    <source>
        <dbReference type="EMBL" id="GAA0857201.1"/>
    </source>
</evidence>
<evidence type="ECO:0000259" key="1">
    <source>
        <dbReference type="Pfam" id="PF08241"/>
    </source>
</evidence>
<dbReference type="InterPro" id="IPR029063">
    <property type="entry name" value="SAM-dependent_MTases_sf"/>
</dbReference>
<dbReference type="PANTHER" id="PTHR42912">
    <property type="entry name" value="METHYLTRANSFERASE"/>
    <property type="match status" value="1"/>
</dbReference>
<comment type="caution">
    <text evidence="2">The sequence shown here is derived from an EMBL/GenBank/DDBJ whole genome shotgun (WGS) entry which is preliminary data.</text>
</comment>
<dbReference type="InterPro" id="IPR050508">
    <property type="entry name" value="Methyltransf_Superfamily"/>
</dbReference>
<gene>
    <name evidence="2" type="ORF">GCM10009114_22060</name>
</gene>
<dbReference type="CDD" id="cd02440">
    <property type="entry name" value="AdoMet_MTases"/>
    <property type="match status" value="1"/>
</dbReference>
<dbReference type="InterPro" id="IPR013216">
    <property type="entry name" value="Methyltransf_11"/>
</dbReference>
<dbReference type="Gene3D" id="3.40.50.150">
    <property type="entry name" value="Vaccinia Virus protein VP39"/>
    <property type="match status" value="1"/>
</dbReference>
<feature type="domain" description="Methyltransferase type 11" evidence="1">
    <location>
        <begin position="48"/>
        <end position="136"/>
    </location>
</feature>
<dbReference type="EMBL" id="BAAAFD010000005">
    <property type="protein sequence ID" value="GAA0857201.1"/>
    <property type="molecule type" value="Genomic_DNA"/>
</dbReference>
<evidence type="ECO:0000313" key="3">
    <source>
        <dbReference type="Proteomes" id="UP001500359"/>
    </source>
</evidence>
<dbReference type="RefSeq" id="WP_343859893.1">
    <property type="nucleotide sequence ID" value="NZ_BAAAFD010000005.1"/>
</dbReference>
<dbReference type="PANTHER" id="PTHR42912:SF80">
    <property type="entry name" value="METHYLTRANSFERASE DOMAIN-CONTAINING PROTEIN"/>
    <property type="match status" value="1"/>
</dbReference>